<organism evidence="4 5">
    <name type="scientific">Pseudothauera rhizosphaerae</name>
    <dbReference type="NCBI Taxonomy" id="2565932"/>
    <lineage>
        <taxon>Bacteria</taxon>
        <taxon>Pseudomonadati</taxon>
        <taxon>Pseudomonadota</taxon>
        <taxon>Betaproteobacteria</taxon>
        <taxon>Rhodocyclales</taxon>
        <taxon>Zoogloeaceae</taxon>
        <taxon>Pseudothauera</taxon>
    </lineage>
</organism>
<dbReference type="InterPro" id="IPR050708">
    <property type="entry name" value="T6SS_VgrG/RHS"/>
</dbReference>
<sequence>MSLSACGLQSCMPPYGLPEKSMRRLKYKSLVWLLAQAFVCSGTLAATCSKPNTLIGYEIAALGAPTGSGASRQYLFGVSPLRCNASGQVVYDPGLGFSDGYEIGWYTQADVRSAVTTGFLYNMRVFEGWCRLHYIGVHRNYTGTIEGTNLSTSAYPVRSAPYLGVFDTELHLKIGAGSQLSRQDAVANQSTNICNPPEQIKFMSGSQCVGNPILPGQACKVQREEDYVAAGISPLQFVRHYNSRHPYHHLSAITRPMGSRWRHNYEIRLNPQADANLALLLADDGSILHFRPKPGSTTEWVGDSDVVGKLTKGATTWTYRSGDDTVDTFNASGRLVTRVLPDGRALSFAYDTGGRLVSVTDNFNRALQFAYDGRGLLVEVTDPAGQKIAYAYDANKTLTSATYPDTGVRSYNYTSLTVTGGVEPALLTGITDEEANLYASWTYDATAQPVSSEHAGGVDRNTLVYQKDANGKISGASVTNPLSGVTNYGFQYILGAGRLTSVSHALLPAVTRNLTYDAQGNVTTETDFNGNLTTYTYDLSRNLETQRVEASGTADARTVTTEWHATFRLPSRIAEPLKLTTFTYDAQGRVLTRTEHATTDADGSGGFGAPLAGSPRVWSWTYNAYGQVLTADGPRTDVSDVTSYAYYDVSDTDPGKRGNLAAVTNALGHVTRISAYDAHGRPLTIVAPNGLTTQLSYDARGRLTGKNVGGEQTAYTYDAAGQLTRVALPDGSTLDYTYDAAHRLTAITDPQGNAIHYTLDAAGNRIREEIRDPSNAVVQLKHRVYDALSRLAEELGAQNQSLAQYGYDAQGNRVSLTTPSDAGVRTTTQAFDGLNRLIRIVDPNAGQIQYGYDGQHRLSQVTDPRNLVTAYTLDGLGNQTRLVSPDTGTTTRAFDEAGNEVARTDARGQTTATTHDALGRPTSVQWHDGSRDHYVWDAGPNAVGRLSRIEQYDAANQLALSIDYGYDAHGRRTTETRTLDGVSHTTRYHYSAGRLVGLTYPSGKRIDYALDALGRVSEVRLTDLDGQVTTIATAIAYHPFGGVERLTNGAGEVLVWGQDQDGRPANYRLGGQTWQIGYDTGSRIAWQTNLGDATQTASYGYDALDRLTQAVLPTVTHGYGYDATGNRTSQTTGGAVRSYTTDPASNRLASIAGADPRRYSYDATGSLTADGAGLALGYDARGRLVSATAAGQSTGYRLDPLGQRIRKTGADDTLYHYDLEGRLIAESAPDGSVRREYLWLGHQPLAVIQ</sequence>
<dbReference type="NCBIfam" id="TIGR01643">
    <property type="entry name" value="YD_repeat_2x"/>
    <property type="match status" value="11"/>
</dbReference>
<reference evidence="4 5" key="1">
    <citation type="submission" date="2019-04" db="EMBL/GenBank/DDBJ databases">
        <title>Azoarcus rhizosphaerae sp. nov. isolated from rhizosphere of Ficus religiosa.</title>
        <authorList>
            <person name="Lin S.-Y."/>
            <person name="Hameed A."/>
            <person name="Hsu Y.-H."/>
            <person name="Young C.-C."/>
        </authorList>
    </citation>
    <scope>NUCLEOTIDE SEQUENCE [LARGE SCALE GENOMIC DNA]</scope>
    <source>
        <strain evidence="4 5">CC-YHH848</strain>
    </source>
</reference>
<protein>
    <submittedName>
        <fullName evidence="4">RHS repeat protein</fullName>
    </submittedName>
</protein>
<dbReference type="PANTHER" id="PTHR32305">
    <property type="match status" value="1"/>
</dbReference>
<keyword evidence="5" id="KW-1185">Reference proteome</keyword>
<dbReference type="InterPro" id="IPR045351">
    <property type="entry name" value="DUF6531"/>
</dbReference>
<feature type="domain" description="Teneurin-like YD-shell" evidence="3">
    <location>
        <begin position="1075"/>
        <end position="1209"/>
    </location>
</feature>
<evidence type="ECO:0000256" key="1">
    <source>
        <dbReference type="ARBA" id="ARBA00022737"/>
    </source>
</evidence>
<dbReference type="InterPro" id="IPR006530">
    <property type="entry name" value="YD"/>
</dbReference>
<keyword evidence="1" id="KW-0677">Repeat</keyword>
<dbReference type="SUPFAM" id="SSF50960">
    <property type="entry name" value="TolB, C-terminal domain"/>
    <property type="match status" value="1"/>
</dbReference>
<dbReference type="OrthoDB" id="8578052at2"/>
<evidence type="ECO:0000313" key="4">
    <source>
        <dbReference type="EMBL" id="THF61765.1"/>
    </source>
</evidence>
<feature type="domain" description="Teneurin-like YD-shell" evidence="3">
    <location>
        <begin position="675"/>
        <end position="857"/>
    </location>
</feature>
<feature type="domain" description="Teneurin-like YD-shell" evidence="3">
    <location>
        <begin position="328"/>
        <end position="538"/>
    </location>
</feature>
<evidence type="ECO:0000313" key="5">
    <source>
        <dbReference type="Proteomes" id="UP000307956"/>
    </source>
</evidence>
<comment type="caution">
    <text evidence="4">The sequence shown here is derived from an EMBL/GenBank/DDBJ whole genome shotgun (WGS) entry which is preliminary data.</text>
</comment>
<accession>A0A4S4APX6</accession>
<feature type="domain" description="DUF6531" evidence="2">
    <location>
        <begin position="219"/>
        <end position="290"/>
    </location>
</feature>
<dbReference type="Pfam" id="PF20148">
    <property type="entry name" value="DUF6531"/>
    <property type="match status" value="1"/>
</dbReference>
<dbReference type="Gene3D" id="2.180.10.10">
    <property type="entry name" value="RHS repeat-associated core"/>
    <property type="match status" value="3"/>
</dbReference>
<dbReference type="Proteomes" id="UP000307956">
    <property type="component" value="Unassembled WGS sequence"/>
</dbReference>
<dbReference type="InterPro" id="IPR031325">
    <property type="entry name" value="RHS_repeat"/>
</dbReference>
<proteinExistence type="predicted"/>
<dbReference type="AlphaFoldDB" id="A0A4S4APX6"/>
<name>A0A4S4APX6_9RHOO</name>
<dbReference type="Pfam" id="PF25023">
    <property type="entry name" value="TEN_YD-shell"/>
    <property type="match status" value="3"/>
</dbReference>
<evidence type="ECO:0000259" key="3">
    <source>
        <dbReference type="Pfam" id="PF25023"/>
    </source>
</evidence>
<dbReference type="PANTHER" id="PTHR32305:SF15">
    <property type="entry name" value="PROTEIN RHSA-RELATED"/>
    <property type="match status" value="1"/>
</dbReference>
<evidence type="ECO:0000259" key="2">
    <source>
        <dbReference type="Pfam" id="PF20148"/>
    </source>
</evidence>
<dbReference type="InterPro" id="IPR056823">
    <property type="entry name" value="TEN-like_YD-shell"/>
</dbReference>
<gene>
    <name evidence="4" type="ORF">E6O51_09985</name>
</gene>
<dbReference type="EMBL" id="SSOD01000006">
    <property type="protein sequence ID" value="THF61765.1"/>
    <property type="molecule type" value="Genomic_DNA"/>
</dbReference>
<dbReference type="Pfam" id="PF05593">
    <property type="entry name" value="RHS_repeat"/>
    <property type="match status" value="2"/>
</dbReference>